<evidence type="ECO:0000256" key="2">
    <source>
        <dbReference type="SAM" id="Phobius"/>
    </source>
</evidence>
<dbReference type="InterPro" id="IPR052953">
    <property type="entry name" value="Ser-rich/MCO-related"/>
</dbReference>
<dbReference type="AlphaFoldDB" id="A0AAD7IUU8"/>
<dbReference type="EMBL" id="JARKIB010000068">
    <property type="protein sequence ID" value="KAJ7749621.1"/>
    <property type="molecule type" value="Genomic_DNA"/>
</dbReference>
<evidence type="ECO:0000313" key="5">
    <source>
        <dbReference type="Proteomes" id="UP001215598"/>
    </source>
</evidence>
<keyword evidence="5" id="KW-1185">Reference proteome</keyword>
<dbReference type="Gene3D" id="2.60.40.420">
    <property type="entry name" value="Cupredoxins - blue copper proteins"/>
    <property type="match status" value="1"/>
</dbReference>
<sequence length="401" mass="42901">MLVLHAAFFLTPFLTIVLSQTTHVVNVGVEGSFYSPPTISAGLNDTVTFIFGGDSHTVTQSSFNSPCIRLDGGFDSGFNGRGANFSQPAPIWSLRITNVSETIWFFCQASIPSSHCFSGMVGAINPPSILMYNEFLSAARLVTSTPKPSPSFIASGEGAFATNSPIPSSISMTSPPFSSVPTTSSSSSSSATSSVAPTPPGTSESRTNVGLIAGCATAGGVVVLILAVLVIRHWRRRTAYRSFPTPTPSSMREVDDGMLHERSAKSATLTYDPTSTTGTQTFPIMSPPSTADLYNDEDADERTNASAGSVPRPIRPLPRTPSQNQLRRQGGSRDGDFDEAPGQHVDINTLAMEVANVLLQTPPREGSRQHLDSLHNRQQHRYESSASHETHRTAPPNYRAI</sequence>
<evidence type="ECO:0000313" key="4">
    <source>
        <dbReference type="EMBL" id="KAJ7749621.1"/>
    </source>
</evidence>
<dbReference type="SUPFAM" id="SSF49503">
    <property type="entry name" value="Cupredoxins"/>
    <property type="match status" value="1"/>
</dbReference>
<evidence type="ECO:0000256" key="3">
    <source>
        <dbReference type="SAM" id="SignalP"/>
    </source>
</evidence>
<feature type="region of interest" description="Disordered" evidence="1">
    <location>
        <begin position="270"/>
        <end position="342"/>
    </location>
</feature>
<feature type="region of interest" description="Disordered" evidence="1">
    <location>
        <begin position="171"/>
        <end position="206"/>
    </location>
</feature>
<feature type="chain" id="PRO_5042217844" description="Extracellular serine-rich protein" evidence="3">
    <location>
        <begin position="20"/>
        <end position="401"/>
    </location>
</feature>
<evidence type="ECO:0000256" key="1">
    <source>
        <dbReference type="SAM" id="MobiDB-lite"/>
    </source>
</evidence>
<feature type="compositionally biased region" description="Basic and acidic residues" evidence="1">
    <location>
        <begin position="365"/>
        <end position="392"/>
    </location>
</feature>
<evidence type="ECO:0008006" key="6">
    <source>
        <dbReference type="Google" id="ProtNLM"/>
    </source>
</evidence>
<organism evidence="4 5">
    <name type="scientific">Mycena metata</name>
    <dbReference type="NCBI Taxonomy" id="1033252"/>
    <lineage>
        <taxon>Eukaryota</taxon>
        <taxon>Fungi</taxon>
        <taxon>Dikarya</taxon>
        <taxon>Basidiomycota</taxon>
        <taxon>Agaricomycotina</taxon>
        <taxon>Agaricomycetes</taxon>
        <taxon>Agaricomycetidae</taxon>
        <taxon>Agaricales</taxon>
        <taxon>Marasmiineae</taxon>
        <taxon>Mycenaceae</taxon>
        <taxon>Mycena</taxon>
    </lineage>
</organism>
<feature type="transmembrane region" description="Helical" evidence="2">
    <location>
        <begin position="209"/>
        <end position="231"/>
    </location>
</feature>
<keyword evidence="2" id="KW-0472">Membrane</keyword>
<comment type="caution">
    <text evidence="4">The sequence shown here is derived from an EMBL/GenBank/DDBJ whole genome shotgun (WGS) entry which is preliminary data.</text>
</comment>
<keyword evidence="2" id="KW-1133">Transmembrane helix</keyword>
<feature type="signal peptide" evidence="3">
    <location>
        <begin position="1"/>
        <end position="19"/>
    </location>
</feature>
<keyword evidence="2" id="KW-0812">Transmembrane</keyword>
<keyword evidence="3" id="KW-0732">Signal</keyword>
<dbReference type="Proteomes" id="UP001215598">
    <property type="component" value="Unassembled WGS sequence"/>
</dbReference>
<protein>
    <recommendedName>
        <fullName evidence="6">Extracellular serine-rich protein</fullName>
    </recommendedName>
</protein>
<proteinExistence type="predicted"/>
<dbReference type="InterPro" id="IPR008972">
    <property type="entry name" value="Cupredoxin"/>
</dbReference>
<dbReference type="PANTHER" id="PTHR34883">
    <property type="entry name" value="SERINE-RICH PROTEIN, PUTATIVE-RELATED-RELATED"/>
    <property type="match status" value="1"/>
</dbReference>
<dbReference type="CDD" id="cd00920">
    <property type="entry name" value="Cupredoxin"/>
    <property type="match status" value="1"/>
</dbReference>
<reference evidence="4" key="1">
    <citation type="submission" date="2023-03" db="EMBL/GenBank/DDBJ databases">
        <title>Massive genome expansion in bonnet fungi (Mycena s.s.) driven by repeated elements and novel gene families across ecological guilds.</title>
        <authorList>
            <consortium name="Lawrence Berkeley National Laboratory"/>
            <person name="Harder C.B."/>
            <person name="Miyauchi S."/>
            <person name="Viragh M."/>
            <person name="Kuo A."/>
            <person name="Thoen E."/>
            <person name="Andreopoulos B."/>
            <person name="Lu D."/>
            <person name="Skrede I."/>
            <person name="Drula E."/>
            <person name="Henrissat B."/>
            <person name="Morin E."/>
            <person name="Kohler A."/>
            <person name="Barry K."/>
            <person name="LaButti K."/>
            <person name="Morin E."/>
            <person name="Salamov A."/>
            <person name="Lipzen A."/>
            <person name="Mereny Z."/>
            <person name="Hegedus B."/>
            <person name="Baldrian P."/>
            <person name="Stursova M."/>
            <person name="Weitz H."/>
            <person name="Taylor A."/>
            <person name="Grigoriev I.V."/>
            <person name="Nagy L.G."/>
            <person name="Martin F."/>
            <person name="Kauserud H."/>
        </authorList>
    </citation>
    <scope>NUCLEOTIDE SEQUENCE</scope>
    <source>
        <strain evidence="4">CBHHK182m</strain>
    </source>
</reference>
<accession>A0AAD7IUU8</accession>
<feature type="compositionally biased region" description="Low complexity" evidence="1">
    <location>
        <begin position="171"/>
        <end position="196"/>
    </location>
</feature>
<name>A0AAD7IUU8_9AGAR</name>
<dbReference type="PANTHER" id="PTHR34883:SF15">
    <property type="entry name" value="EXTRACELLULAR SERINE-RICH PROTEIN"/>
    <property type="match status" value="1"/>
</dbReference>
<gene>
    <name evidence="4" type="ORF">B0H16DRAFT_868301</name>
</gene>
<feature type="compositionally biased region" description="Polar residues" evidence="1">
    <location>
        <begin position="270"/>
        <end position="289"/>
    </location>
</feature>
<feature type="region of interest" description="Disordered" evidence="1">
    <location>
        <begin position="364"/>
        <end position="401"/>
    </location>
</feature>